<dbReference type="InterPro" id="IPR005656">
    <property type="entry name" value="MmgE_PrpD"/>
</dbReference>
<feature type="domain" description="MmgE/PrpD C-terminal" evidence="3">
    <location>
        <begin position="268"/>
        <end position="428"/>
    </location>
</feature>
<comment type="similarity">
    <text evidence="1">Belongs to the PrpD family.</text>
</comment>
<dbReference type="Gene3D" id="1.10.4100.10">
    <property type="entry name" value="2-methylcitrate dehydratase PrpD"/>
    <property type="match status" value="1"/>
</dbReference>
<evidence type="ECO:0000259" key="3">
    <source>
        <dbReference type="Pfam" id="PF19305"/>
    </source>
</evidence>
<evidence type="ECO:0000313" key="4">
    <source>
        <dbReference type="EMBL" id="SIM72685.1"/>
    </source>
</evidence>
<dbReference type="AlphaFoldDB" id="A0A1N5VKB8"/>
<gene>
    <name evidence="4" type="ORF">SAMN04489832_1655</name>
</gene>
<dbReference type="InterPro" id="IPR045337">
    <property type="entry name" value="MmgE_PrpD_C"/>
</dbReference>
<name>A0A1N5VKB8_9ACTN</name>
<evidence type="ECO:0000256" key="1">
    <source>
        <dbReference type="ARBA" id="ARBA00006174"/>
    </source>
</evidence>
<dbReference type="InterPro" id="IPR042188">
    <property type="entry name" value="MmgE/PrpD_sf_2"/>
</dbReference>
<feature type="domain" description="MmgE/PrpD N-terminal" evidence="2">
    <location>
        <begin position="7"/>
        <end position="242"/>
    </location>
</feature>
<reference evidence="5" key="1">
    <citation type="submission" date="2016-12" db="EMBL/GenBank/DDBJ databases">
        <authorList>
            <person name="Varghese N."/>
            <person name="Submissions S."/>
        </authorList>
    </citation>
    <scope>NUCLEOTIDE SEQUENCE [LARGE SCALE GENOMIC DNA]</scope>
    <source>
        <strain evidence="5">DSM 45599</strain>
    </source>
</reference>
<dbReference type="Pfam" id="PF03972">
    <property type="entry name" value="MmgE_PrpD_N"/>
    <property type="match status" value="1"/>
</dbReference>
<dbReference type="InterPro" id="IPR045336">
    <property type="entry name" value="MmgE_PrpD_N"/>
</dbReference>
<dbReference type="RefSeq" id="WP_074310131.1">
    <property type="nucleotide sequence ID" value="NZ_FSQT01000001.1"/>
</dbReference>
<evidence type="ECO:0000313" key="5">
    <source>
        <dbReference type="Proteomes" id="UP000185124"/>
    </source>
</evidence>
<dbReference type="GO" id="GO:0016829">
    <property type="term" value="F:lyase activity"/>
    <property type="evidence" value="ECO:0007669"/>
    <property type="project" value="InterPro"/>
</dbReference>
<dbReference type="Pfam" id="PF19305">
    <property type="entry name" value="MmgE_PrpD_C"/>
    <property type="match status" value="1"/>
</dbReference>
<dbReference type="PANTHER" id="PTHR16943:SF8">
    <property type="entry name" value="2-METHYLCITRATE DEHYDRATASE"/>
    <property type="match status" value="1"/>
</dbReference>
<organism evidence="4 5">
    <name type="scientific">Micromonospora cremea</name>
    <dbReference type="NCBI Taxonomy" id="709881"/>
    <lineage>
        <taxon>Bacteria</taxon>
        <taxon>Bacillati</taxon>
        <taxon>Actinomycetota</taxon>
        <taxon>Actinomycetes</taxon>
        <taxon>Micromonosporales</taxon>
        <taxon>Micromonosporaceae</taxon>
        <taxon>Micromonospora</taxon>
    </lineage>
</organism>
<protein>
    <submittedName>
        <fullName evidence="4">2-methylcitrate dehydratase PrpD</fullName>
    </submittedName>
</protein>
<evidence type="ECO:0000259" key="2">
    <source>
        <dbReference type="Pfam" id="PF03972"/>
    </source>
</evidence>
<sequence length="468" mass="48748">MGGVTDRLAEFVAANAGRSFGGDHAVATKAVVLDSVGVIAAGAGSEAGHAALRYARSASVGCSAGLRWWGGPVDVPPSVAAMCTGTLAHALDFDDALPGAGHPSALLLSALLADQRTPVSGVALVSAFIVGYEVNARLAKAVGHRHYLHGWHTTATIGSFGATAAVCALLGLDEPTVRTAFGIAGSLTGGLQRNFGTMTKPLHSGLAASNGVLAARLASNGMTSADAIFDGPRGYLDIYSLGASRLDAFDDLGDRWAISSPGSTVKKYPCALETYRAVEAAVEAREQLGVPATEIAAVECIVPPGTMGPLRYHRPTTELEAKFSMHYTVAAALFDGTLTLDSFTDAAIERPAVRALMELVAVREDVVCRPEDPEGLNSSASSGGFVDVVVRTRDGRSATARVTNVVGSPARPLTEQEQRSKFTDCLRTGGRDTGLVDELLARLRDLDRVDDVDKALTVLTPTNAEEHR</sequence>
<proteinExistence type="inferred from homology"/>
<dbReference type="EMBL" id="FSQT01000001">
    <property type="protein sequence ID" value="SIM72685.1"/>
    <property type="molecule type" value="Genomic_DNA"/>
</dbReference>
<dbReference type="PANTHER" id="PTHR16943">
    <property type="entry name" value="2-METHYLCITRATE DEHYDRATASE-RELATED"/>
    <property type="match status" value="1"/>
</dbReference>
<dbReference type="SUPFAM" id="SSF103378">
    <property type="entry name" value="2-methylcitrate dehydratase PrpD"/>
    <property type="match status" value="1"/>
</dbReference>
<dbReference type="InterPro" id="IPR036148">
    <property type="entry name" value="MmgE/PrpD_sf"/>
</dbReference>
<accession>A0A1N5VKB8</accession>
<dbReference type="STRING" id="709881.SAMN04489832_1655"/>
<dbReference type="Proteomes" id="UP000185124">
    <property type="component" value="Unassembled WGS sequence"/>
</dbReference>
<dbReference type="OrthoDB" id="9797528at2"/>
<dbReference type="Gene3D" id="3.30.1330.120">
    <property type="entry name" value="2-methylcitrate dehydratase PrpD"/>
    <property type="match status" value="1"/>
</dbReference>
<keyword evidence="5" id="KW-1185">Reference proteome</keyword>
<dbReference type="InterPro" id="IPR042183">
    <property type="entry name" value="MmgE/PrpD_sf_1"/>
</dbReference>